<keyword evidence="6 12" id="KW-0349">Heme</keyword>
<dbReference type="InterPro" id="IPR023615">
    <property type="entry name" value="Cyt_c_Oxase_su1_BS"/>
</dbReference>
<dbReference type="PANTHER" id="PTHR10422">
    <property type="entry name" value="CYTOCHROME C OXIDASE SUBUNIT 1"/>
    <property type="match status" value="1"/>
</dbReference>
<keyword evidence="5 8" id="KW-0472">Membrane</keyword>
<dbReference type="PRINTS" id="PR01165">
    <property type="entry name" value="CYCOXIDASEI"/>
</dbReference>
<feature type="binding site" evidence="12">
    <location>
        <position position="448"/>
    </location>
    <ligand>
        <name>heme b</name>
        <dbReference type="ChEBI" id="CHEBI:60344"/>
    </ligand>
</feature>
<reference evidence="12" key="2">
    <citation type="journal article" date="2021" name="Angew. Chem. Int. Ed.">
        <title>The Unusual Homodimer of a Heme-Copper Terminal Oxidase Allows Itself to Utilize Two Electron Donors.</title>
        <authorList>
            <person name="Zhu G."/>
            <person name="Zeng H."/>
            <person name="Zhang S."/>
            <person name="Juli J."/>
            <person name="Tai L."/>
            <person name="Zhang D."/>
            <person name="Pang X."/>
            <person name="Zhang Y."/>
            <person name="Lam S.M."/>
            <person name="Zhu Y."/>
            <person name="Peng G."/>
            <person name="Michel H."/>
            <person name="Sun F."/>
        </authorList>
    </citation>
    <scope>STRUCTURE BY ELECTRON MICROSCOPY (3.40 ANGSTROMS) OF 6-592 IN COMPLEX WITH CU(2+) AND HEME B</scope>
</reference>
<feature type="binding site" evidence="12">
    <location>
        <position position="274"/>
    </location>
    <ligand>
        <name>Cu(2+)</name>
        <dbReference type="ChEBI" id="CHEBI:29036"/>
    </ligand>
</feature>
<feature type="transmembrane region" description="Helical" evidence="8">
    <location>
        <begin position="215"/>
        <end position="237"/>
    </location>
</feature>
<dbReference type="EMDB" id="EMD-30657"/>
<keyword evidence="4 8" id="KW-1133">Transmembrane helix</keyword>
<dbReference type="PANTHER" id="PTHR10422:SF40">
    <property type="entry name" value="CYTOCHROME C OXIDASE SUBUNIT I"/>
    <property type="match status" value="1"/>
</dbReference>
<feature type="binding site" evidence="12">
    <location>
        <position position="385"/>
    </location>
    <ligand>
        <name>heme b</name>
        <dbReference type="ChEBI" id="CHEBI:60344"/>
        <note>axial binding residue</note>
    </ligand>
    <ligandPart>
        <name>Fe</name>
        <dbReference type="ChEBI" id="CHEBI:18248"/>
    </ligandPart>
</feature>
<feature type="domain" description="Cytochrome oxidase subunit I profile" evidence="9">
    <location>
        <begin position="1"/>
        <end position="520"/>
    </location>
</feature>
<feature type="compositionally biased region" description="Basic and acidic residues" evidence="7">
    <location>
        <begin position="573"/>
        <end position="584"/>
    </location>
</feature>
<evidence type="ECO:0000256" key="4">
    <source>
        <dbReference type="ARBA" id="ARBA00022989"/>
    </source>
</evidence>
<keyword evidence="12" id="KW-0479">Metal-binding</keyword>
<dbReference type="PATRIC" id="fig|224324.8.peg.1697"/>
<dbReference type="GO" id="GO:0016020">
    <property type="term" value="C:membrane"/>
    <property type="evidence" value="ECO:0007669"/>
    <property type="project" value="UniProtKB-SubCell"/>
</dbReference>
<feature type="binding site" evidence="12">
    <location>
        <position position="60"/>
    </location>
    <ligand>
        <name>heme b</name>
        <dbReference type="ChEBI" id="CHEBI:60344"/>
        <note>axial binding residue</note>
    </ligand>
    <ligandPart>
        <name>Fe</name>
        <dbReference type="ChEBI" id="CHEBI:18248"/>
    </ligandPart>
</feature>
<sequence>MWVMQVSNAIKFIILTEIIFPTLLLVFGIYHGVMQVFYRSGIIKAESFLGIDYYQGLTLHGVINVIVYTTIFIVGFSNAIVAYSLKKPLREKVQWIALGMMVIGTLMAAWAMFTGRATVLYTFYPPLIAHWTFYLGAVLLVLGSLVPFFFDWIPSAIQWKRENPDQKLPLAVFGTFVNFILWTIMIVPVAIEILFQLLPLSLGLVDEINPLLARTLFWFFGHPVVYFWLLPAYVALYTILPKIVSEKGKLYSDPAARLAFILFLIFSLPVGLHHQFTDPGITNTWKLIHALFTFGVALPSMITAFTVATSLEYSVKAEHPELKNSKFYWWTFLPFMRLEGNKWMFSYFFAGLVLFFIGGITGIVNASYNVNLVVHNTAYVPGHFHTTVGGLVLLVFFALSLYMVSKLRGSEVKLKGLAVLAPYFWMQGMFMFSYAMMVGGVVVGFPRRTNAGLTYLNPDSPLYRPEWTGYAQLAAVGGVLLAIGFAFYFASLIATALAPKVRESTLEFPIADAYHDAPAPLLNNLKTWTVAAIILAVLSYIPPLYDASVRGVFFKSPAYNEKFPMPLKQLQGAEKKEEKKELSKAEGGITQK</sequence>
<evidence type="ECO:0000256" key="3">
    <source>
        <dbReference type="ARBA" id="ARBA00022692"/>
    </source>
</evidence>
<feature type="region of interest" description="Disordered" evidence="7">
    <location>
        <begin position="570"/>
        <end position="592"/>
    </location>
</feature>
<evidence type="ECO:0000259" key="9">
    <source>
        <dbReference type="PROSITE" id="PS50855"/>
    </source>
</evidence>
<accession>O67937</accession>
<evidence type="ECO:0000256" key="1">
    <source>
        <dbReference type="ARBA" id="ARBA00004141"/>
    </source>
</evidence>
<dbReference type="GO" id="GO:0004129">
    <property type="term" value="F:cytochrome-c oxidase activity"/>
    <property type="evidence" value="ECO:0007669"/>
    <property type="project" value="InterPro"/>
</dbReference>
<keyword evidence="12" id="KW-0408">Iron</keyword>
<feature type="transmembrane region" description="Helical" evidence="8">
    <location>
        <begin position="384"/>
        <end position="404"/>
    </location>
</feature>
<feature type="transmembrane region" description="Helical" evidence="8">
    <location>
        <begin position="258"/>
        <end position="276"/>
    </location>
</feature>
<feature type="transmembrane region" description="Helical" evidence="8">
    <location>
        <begin position="416"/>
        <end position="437"/>
    </location>
</feature>
<dbReference type="EMBL" id="AE000657">
    <property type="protein sequence ID" value="AAC07900.1"/>
    <property type="molecule type" value="Genomic_DNA"/>
</dbReference>
<feature type="binding site" evidence="12">
    <location>
        <position position="222"/>
    </location>
    <ligand>
        <name>Cu(2+)</name>
        <dbReference type="ChEBI" id="CHEBI:29036"/>
    </ligand>
</feature>
<feature type="binding site" evidence="12">
    <location>
        <position position="481"/>
    </location>
    <ligand>
        <name>heme b</name>
        <dbReference type="ChEBI" id="CHEBI:60344"/>
        <note>covalent</note>
    </ligand>
</feature>
<feature type="binding site" evidence="12">
    <location>
        <position position="53"/>
    </location>
    <ligand>
        <name>heme b</name>
        <dbReference type="ChEBI" id="CHEBI:60344"/>
    </ligand>
</feature>
<dbReference type="SUPFAM" id="SSF81442">
    <property type="entry name" value="Cytochrome c oxidase subunit I-like"/>
    <property type="match status" value="1"/>
</dbReference>
<evidence type="ECO:0000256" key="8">
    <source>
        <dbReference type="SAM" id="Phobius"/>
    </source>
</evidence>
<evidence type="ECO:0000256" key="2">
    <source>
        <dbReference type="ARBA" id="ARBA00022660"/>
    </source>
</evidence>
<feature type="transmembrane region" description="Helical" evidence="8">
    <location>
        <begin position="345"/>
        <end position="364"/>
    </location>
</feature>
<dbReference type="Proteomes" id="UP000000798">
    <property type="component" value="Chromosome"/>
</dbReference>
<keyword evidence="6" id="KW-0813">Transport</keyword>
<feature type="transmembrane region" description="Helical" evidence="8">
    <location>
        <begin position="470"/>
        <end position="498"/>
    </location>
</feature>
<feature type="transmembrane region" description="Helical" evidence="8">
    <location>
        <begin position="95"/>
        <end position="113"/>
    </location>
</feature>
<reference evidence="10 11" key="1">
    <citation type="journal article" date="1998" name="Nature">
        <title>The complete genome of the hyperthermophilic bacterium Aquifex aeolicus.</title>
        <authorList>
            <person name="Deckert G."/>
            <person name="Warren P.V."/>
            <person name="Gaasterland T."/>
            <person name="Young W.G."/>
            <person name="Lenox A.L."/>
            <person name="Graham D.E."/>
            <person name="Overbeek R."/>
            <person name="Snead M.A."/>
            <person name="Keller M."/>
            <person name="Aujay M."/>
            <person name="Huber R."/>
            <person name="Feldman R.A."/>
            <person name="Short J.M."/>
            <person name="Olson G.J."/>
            <person name="Swanson R.V."/>
        </authorList>
    </citation>
    <scope>NUCLEOTIDE SEQUENCE [LARGE SCALE GENOMIC DNA]</scope>
    <source>
        <strain evidence="10 11">VF5</strain>
    </source>
</reference>
<dbReference type="EnsemblBacteria" id="AAC07900">
    <property type="protein sequence ID" value="AAC07900"/>
    <property type="gene ID" value="aq_2192"/>
</dbReference>
<dbReference type="AlphaFoldDB" id="O67937"/>
<dbReference type="HOGENOM" id="CLU_033807_1_0_0"/>
<dbReference type="InterPro" id="IPR036927">
    <property type="entry name" value="Cyt_c_oxase-like_su1_sf"/>
</dbReference>
<organism evidence="10 11">
    <name type="scientific">Aquifex aeolicus (strain VF5)</name>
    <dbReference type="NCBI Taxonomy" id="224324"/>
    <lineage>
        <taxon>Bacteria</taxon>
        <taxon>Pseudomonadati</taxon>
        <taxon>Aquificota</taxon>
        <taxon>Aquificia</taxon>
        <taxon>Aquificales</taxon>
        <taxon>Aquificaceae</taxon>
        <taxon>Aquifex</taxon>
    </lineage>
</organism>
<dbReference type="PDB" id="7DEG">
    <property type="method" value="EM"/>
    <property type="resolution" value="3.40 A"/>
    <property type="chains" value="A/D=6-592"/>
</dbReference>
<evidence type="ECO:0000313" key="10">
    <source>
        <dbReference type="EMBL" id="AAC07900.1"/>
    </source>
</evidence>
<dbReference type="Gene3D" id="1.20.210.10">
    <property type="entry name" value="Cytochrome c oxidase-like, subunit I domain"/>
    <property type="match status" value="1"/>
</dbReference>
<evidence type="ECO:0000256" key="5">
    <source>
        <dbReference type="ARBA" id="ARBA00023136"/>
    </source>
</evidence>
<comment type="subcellular location">
    <subcellularLocation>
        <location evidence="1">Membrane</location>
        <topology evidence="1">Multi-pass membrane protein</topology>
    </subcellularLocation>
</comment>
<dbReference type="Pfam" id="PF00115">
    <property type="entry name" value="COX1"/>
    <property type="match status" value="1"/>
</dbReference>
<dbReference type="eggNOG" id="COG0843">
    <property type="taxonomic scope" value="Bacteria"/>
</dbReference>
<feature type="transmembrane region" description="Helical" evidence="8">
    <location>
        <begin position="133"/>
        <end position="150"/>
    </location>
</feature>
<proteinExistence type="evidence at protein level"/>
<dbReference type="SMR" id="O67937"/>
<feature type="transmembrane region" description="Helical" evidence="8">
    <location>
        <begin position="288"/>
        <end position="308"/>
    </location>
</feature>
<dbReference type="GO" id="GO:0020037">
    <property type="term" value="F:heme binding"/>
    <property type="evidence" value="ECO:0007669"/>
    <property type="project" value="InterPro"/>
</dbReference>
<feature type="transmembrane region" description="Helical" evidence="8">
    <location>
        <begin position="12"/>
        <end position="38"/>
    </location>
</feature>
<keyword evidence="3 6" id="KW-0812">Transmembrane</keyword>
<feature type="binding site" evidence="12">
    <location>
        <position position="273"/>
    </location>
    <ligand>
        <name>Cu(2+)</name>
        <dbReference type="ChEBI" id="CHEBI:29036"/>
    </ligand>
</feature>
<evidence type="ECO:0000256" key="6">
    <source>
        <dbReference type="RuleBase" id="RU000370"/>
    </source>
</evidence>
<gene>
    <name evidence="10" type="primary">coxA2</name>
    <name evidence="10" type="ordered locus">aq_2192</name>
</gene>
<keyword evidence="11" id="KW-1185">Reference proteome</keyword>
<dbReference type="KEGG" id="aae:aq_2192"/>
<dbReference type="InParanoid" id="O67937"/>
<dbReference type="STRING" id="224324.aq_2192"/>
<dbReference type="GO" id="GO:0009060">
    <property type="term" value="P:aerobic respiration"/>
    <property type="evidence" value="ECO:0007669"/>
    <property type="project" value="InterPro"/>
</dbReference>
<dbReference type="CDD" id="cd01660">
    <property type="entry name" value="ba3-like_Oxidase_I"/>
    <property type="match status" value="1"/>
</dbReference>
<evidence type="ECO:0000256" key="7">
    <source>
        <dbReference type="SAM" id="MobiDB-lite"/>
    </source>
</evidence>
<name>O67937_AQUAE</name>
<keyword evidence="12" id="KW-0002">3D-structure</keyword>
<feature type="transmembrane region" description="Helical" evidence="8">
    <location>
        <begin position="58"/>
        <end position="83"/>
    </location>
</feature>
<evidence type="ECO:0000313" key="11">
    <source>
        <dbReference type="Proteomes" id="UP000000798"/>
    </source>
</evidence>
<dbReference type="InterPro" id="IPR033943">
    <property type="entry name" value="Ba3-like_Oxidase_I"/>
</dbReference>
<dbReference type="InterPro" id="IPR000883">
    <property type="entry name" value="Cyt_C_Oxase_1"/>
</dbReference>
<evidence type="ECO:0007829" key="12">
    <source>
        <dbReference type="PDB" id="7DEG"/>
    </source>
</evidence>
<comment type="similarity">
    <text evidence="6">Belongs to the heme-copper respiratory oxidase family.</text>
</comment>
<dbReference type="PIR" id="E70488">
    <property type="entry name" value="E70488"/>
</dbReference>
<keyword evidence="2 6" id="KW-0679">Respiratory chain</keyword>
<feature type="transmembrane region" description="Helical" evidence="8">
    <location>
        <begin position="170"/>
        <end position="195"/>
    </location>
</feature>
<keyword evidence="6" id="KW-0249">Electron transport</keyword>
<dbReference type="PROSITE" id="PS50855">
    <property type="entry name" value="COX1"/>
    <property type="match status" value="1"/>
</dbReference>
<protein>
    <submittedName>
        <fullName evidence="10">Cytochrome c oxidase subunit I</fullName>
    </submittedName>
</protein>
<dbReference type="OrthoDB" id="9764568at2"/>
<dbReference type="InterPro" id="IPR023616">
    <property type="entry name" value="Cyt_c_oxase-like_su1_dom"/>
</dbReference>
<dbReference type="PROSITE" id="PS00077">
    <property type="entry name" value="COX1_CUB"/>
    <property type="match status" value="1"/>
</dbReference>